<dbReference type="PANTHER" id="PTHR46224">
    <property type="entry name" value="ANKYRIN REPEAT FAMILY PROTEIN"/>
    <property type="match status" value="1"/>
</dbReference>
<feature type="repeat" description="ANK" evidence="1">
    <location>
        <begin position="129"/>
        <end position="162"/>
    </location>
</feature>
<proteinExistence type="predicted"/>
<dbReference type="PANTHER" id="PTHR46224:SF64">
    <property type="entry name" value="IQ MOTIF AND ANKYRIN REPEAT DOMAIN-CONTAINING PROTEIN 1"/>
    <property type="match status" value="1"/>
</dbReference>
<dbReference type="InterPro" id="IPR002110">
    <property type="entry name" value="Ankyrin_rpt"/>
</dbReference>
<keyword evidence="5" id="KW-1185">Reference proteome</keyword>
<name>A0A9Q0LZF5_ANAIG</name>
<feature type="repeat" description="ANK" evidence="1">
    <location>
        <begin position="193"/>
        <end position="226"/>
    </location>
</feature>
<dbReference type="Pfam" id="PF00023">
    <property type="entry name" value="Ank"/>
    <property type="match status" value="2"/>
</dbReference>
<feature type="region of interest" description="Disordered" evidence="3">
    <location>
        <begin position="305"/>
        <end position="326"/>
    </location>
</feature>
<dbReference type="OrthoDB" id="1592419at2759"/>
<sequence length="424" mass="47804">MDIIKAAQDNDLNAVRQCLLAGESPNKKGGNSPLYMVFFGFSTPNYEVIKLLIENGADVNSRVRESVIQIALKKNKITPQILQLLIDNGVKMNQTDKQTPLIMACANKYSSKIVEMILSQKDTKVNASDGWDALHYACQSPIDFTVIQLLVKAGANVNARTNLTPLHIYSFASQNSIEVLKFLFISGANPNYNAGTPFHFAIKNKLDPEKIQEFLRAGANSDILDKSSVLHCACDLGSSEIIIKMLLAGGANPNLVNKKTPLQICKDTGRDDLVQIFQDFAINPNDTKMKYFSAVKMYFEQQEKNKSFSDHSQQESEQESEKSKRDSLFDLLSMAKKAKLQENSNQTNEKPRLTGFFSQVKENLQKKEESKFNSFKSELDDFKSEINIKIQSLVEENERLRKDLTDLQKRMKRIEEANPSLILN</sequence>
<protein>
    <submittedName>
        <fullName evidence="4">Ankyrin repeat ph and sec7 domain containing protein secg-related</fullName>
    </submittedName>
</protein>
<evidence type="ECO:0000313" key="4">
    <source>
        <dbReference type="EMBL" id="KAJ5080670.1"/>
    </source>
</evidence>
<dbReference type="Pfam" id="PF12796">
    <property type="entry name" value="Ank_2"/>
    <property type="match status" value="2"/>
</dbReference>
<evidence type="ECO:0000256" key="2">
    <source>
        <dbReference type="SAM" id="Coils"/>
    </source>
</evidence>
<keyword evidence="2" id="KW-0175">Coiled coil</keyword>
<accession>A0A9Q0LZF5</accession>
<dbReference type="Gene3D" id="1.25.40.20">
    <property type="entry name" value="Ankyrin repeat-containing domain"/>
    <property type="match status" value="2"/>
</dbReference>
<dbReference type="SUPFAM" id="SSF48403">
    <property type="entry name" value="Ankyrin repeat"/>
    <property type="match status" value="1"/>
</dbReference>
<comment type="caution">
    <text evidence="4">The sequence shown here is derived from an EMBL/GenBank/DDBJ whole genome shotgun (WGS) entry which is preliminary data.</text>
</comment>
<feature type="repeat" description="ANK" evidence="1">
    <location>
        <begin position="29"/>
        <end position="64"/>
    </location>
</feature>
<reference evidence="4" key="1">
    <citation type="submission" date="2022-10" db="EMBL/GenBank/DDBJ databases">
        <title>Novel sulphate-reducing endosymbionts in the free-living metamonad Anaeramoeba.</title>
        <authorList>
            <person name="Jerlstrom-Hultqvist J."/>
            <person name="Cepicka I."/>
            <person name="Gallot-Lavallee L."/>
            <person name="Salas-Leiva D."/>
            <person name="Curtis B.A."/>
            <person name="Zahonova K."/>
            <person name="Pipaliya S."/>
            <person name="Dacks J."/>
            <person name="Roger A.J."/>
        </authorList>
    </citation>
    <scope>NUCLEOTIDE SEQUENCE</scope>
    <source>
        <strain evidence="4">BMAN</strain>
    </source>
</reference>
<dbReference type="InterPro" id="IPR051616">
    <property type="entry name" value="Cul2-RING_E3_ligase_SR"/>
</dbReference>
<keyword evidence="1" id="KW-0040">ANK repeat</keyword>
<gene>
    <name evidence="4" type="ORF">M0811_13854</name>
</gene>
<dbReference type="EMBL" id="JAPDFW010000004">
    <property type="protein sequence ID" value="KAJ5080670.1"/>
    <property type="molecule type" value="Genomic_DNA"/>
</dbReference>
<feature type="coiled-coil region" evidence="2">
    <location>
        <begin position="383"/>
        <end position="417"/>
    </location>
</feature>
<dbReference type="SMART" id="SM00248">
    <property type="entry name" value="ANK"/>
    <property type="match status" value="8"/>
</dbReference>
<evidence type="ECO:0000313" key="5">
    <source>
        <dbReference type="Proteomes" id="UP001149090"/>
    </source>
</evidence>
<dbReference type="InterPro" id="IPR036770">
    <property type="entry name" value="Ankyrin_rpt-contain_sf"/>
</dbReference>
<evidence type="ECO:0000256" key="3">
    <source>
        <dbReference type="SAM" id="MobiDB-lite"/>
    </source>
</evidence>
<dbReference type="Proteomes" id="UP001149090">
    <property type="component" value="Unassembled WGS sequence"/>
</dbReference>
<dbReference type="PROSITE" id="PS50297">
    <property type="entry name" value="ANK_REP_REGION"/>
    <property type="match status" value="2"/>
</dbReference>
<organism evidence="4 5">
    <name type="scientific">Anaeramoeba ignava</name>
    <name type="common">Anaerobic marine amoeba</name>
    <dbReference type="NCBI Taxonomy" id="1746090"/>
    <lineage>
        <taxon>Eukaryota</taxon>
        <taxon>Metamonada</taxon>
        <taxon>Anaeramoebidae</taxon>
        <taxon>Anaeramoeba</taxon>
    </lineage>
</organism>
<evidence type="ECO:0000256" key="1">
    <source>
        <dbReference type="PROSITE-ProRule" id="PRU00023"/>
    </source>
</evidence>
<dbReference type="PROSITE" id="PS50088">
    <property type="entry name" value="ANK_REPEAT"/>
    <property type="match status" value="4"/>
</dbReference>
<dbReference type="AlphaFoldDB" id="A0A9Q0LZF5"/>
<feature type="repeat" description="ANK" evidence="1">
    <location>
        <begin position="225"/>
        <end position="258"/>
    </location>
</feature>